<dbReference type="GO" id="GO:0016020">
    <property type="term" value="C:membrane"/>
    <property type="evidence" value="ECO:0007669"/>
    <property type="project" value="TreeGrafter"/>
</dbReference>
<evidence type="ECO:0000313" key="4">
    <source>
        <dbReference type="Proteomes" id="UP000037460"/>
    </source>
</evidence>
<dbReference type="CDD" id="cd15482">
    <property type="entry name" value="Sialidase_non-viral"/>
    <property type="match status" value="1"/>
</dbReference>
<feature type="chain" id="PRO_5005601657" evidence="1">
    <location>
        <begin position="23"/>
        <end position="420"/>
    </location>
</feature>
<dbReference type="Pfam" id="PF13088">
    <property type="entry name" value="BNR_2"/>
    <property type="match status" value="1"/>
</dbReference>
<comment type="caution">
    <text evidence="3">The sequence shown here is derived from an EMBL/GenBank/DDBJ whole genome shotgun (WGS) entry which is preliminary data.</text>
</comment>
<dbReference type="GO" id="GO:0005737">
    <property type="term" value="C:cytoplasm"/>
    <property type="evidence" value="ECO:0007669"/>
    <property type="project" value="TreeGrafter"/>
</dbReference>
<dbReference type="EMBL" id="JWZX01003236">
    <property type="protein sequence ID" value="KOO22942.1"/>
    <property type="molecule type" value="Genomic_DNA"/>
</dbReference>
<feature type="signal peptide" evidence="1">
    <location>
        <begin position="1"/>
        <end position="22"/>
    </location>
</feature>
<dbReference type="InterPro" id="IPR036278">
    <property type="entry name" value="Sialidase_sf"/>
</dbReference>
<dbReference type="Gene3D" id="2.120.10.10">
    <property type="match status" value="1"/>
</dbReference>
<evidence type="ECO:0000259" key="2">
    <source>
        <dbReference type="Pfam" id="PF13088"/>
    </source>
</evidence>
<name>A0A0M0J9E5_9EUKA</name>
<keyword evidence="1" id="KW-0732">Signal</keyword>
<dbReference type="InterPro" id="IPR026856">
    <property type="entry name" value="Sialidase_fam"/>
</dbReference>
<evidence type="ECO:0000313" key="3">
    <source>
        <dbReference type="EMBL" id="KOO22942.1"/>
    </source>
</evidence>
<organism evidence="3 4">
    <name type="scientific">Chrysochromulina tobinii</name>
    <dbReference type="NCBI Taxonomy" id="1460289"/>
    <lineage>
        <taxon>Eukaryota</taxon>
        <taxon>Haptista</taxon>
        <taxon>Haptophyta</taxon>
        <taxon>Prymnesiophyceae</taxon>
        <taxon>Prymnesiales</taxon>
        <taxon>Chrysochromulinaceae</taxon>
        <taxon>Chrysochromulina</taxon>
    </lineage>
</organism>
<dbReference type="PANTHER" id="PTHR10628">
    <property type="entry name" value="SIALIDASE"/>
    <property type="match status" value="1"/>
</dbReference>
<dbReference type="GO" id="GO:0006689">
    <property type="term" value="P:ganglioside catabolic process"/>
    <property type="evidence" value="ECO:0007669"/>
    <property type="project" value="TreeGrafter"/>
</dbReference>
<dbReference type="GO" id="GO:0004308">
    <property type="term" value="F:exo-alpha-sialidase activity"/>
    <property type="evidence" value="ECO:0007669"/>
    <property type="project" value="InterPro"/>
</dbReference>
<dbReference type="GO" id="GO:0009313">
    <property type="term" value="P:oligosaccharide catabolic process"/>
    <property type="evidence" value="ECO:0007669"/>
    <property type="project" value="TreeGrafter"/>
</dbReference>
<dbReference type="Proteomes" id="UP000037460">
    <property type="component" value="Unassembled WGS sequence"/>
</dbReference>
<dbReference type="OrthoDB" id="2739686at2759"/>
<dbReference type="PANTHER" id="PTHR10628:SF30">
    <property type="entry name" value="EXO-ALPHA-SIALIDASE"/>
    <property type="match status" value="1"/>
</dbReference>
<reference evidence="4" key="1">
    <citation type="journal article" date="2015" name="PLoS Genet.">
        <title>Genome Sequence and Transcriptome Analyses of Chrysochromulina tobin: Metabolic Tools for Enhanced Algal Fitness in the Prominent Order Prymnesiales (Haptophyceae).</title>
        <authorList>
            <person name="Hovde B.T."/>
            <person name="Deodato C.R."/>
            <person name="Hunsperger H.M."/>
            <person name="Ryken S.A."/>
            <person name="Yost W."/>
            <person name="Jha R.K."/>
            <person name="Patterson J."/>
            <person name="Monnat R.J. Jr."/>
            <person name="Barlow S.B."/>
            <person name="Starkenburg S.R."/>
            <person name="Cattolico R.A."/>
        </authorList>
    </citation>
    <scope>NUCLEOTIDE SEQUENCE</scope>
    <source>
        <strain evidence="4">CCMP291</strain>
    </source>
</reference>
<dbReference type="AlphaFoldDB" id="A0A0M0J9E5"/>
<dbReference type="InterPro" id="IPR011040">
    <property type="entry name" value="Sialidase"/>
</dbReference>
<protein>
    <submittedName>
        <fullName evidence="3">Bnr asp-box repeat protein</fullName>
    </submittedName>
</protein>
<proteinExistence type="predicted"/>
<sequence>MLFGLLAGLIAVLVPCAVFTEAERNFCYSIVSKVNRHTNCGVDWSLPLTEEQAQRAISCDHEQCDEPRRGDPVAVFWAGYNDTACFRIPTVITSHTGTLLAFAEARLTSCSDDTDHKLVLRRSLDGGTTWGDLIVAVDGIVPCEGCPASVSNANPVAVWLQGGRAAILLHFNTLNNPTQLVHGVAMQIWSFDDGLTWEGASVLTYPPVHNIGGLIGPSVGLQADDGTIFFSARQPERGTFLYWSSDFGASWRASELVPTDEFGLDECSIAWLRNSSDGEILMNCRTRLNERALMTWTADGLPGRVTYPGLTDENCQGSLLNAGGAHFLSHINSRWERAHLQIHRSTDGGKNWTEVRKVRRGAAAYSQLIELGAAPRGGGIRLGIIFEGGTWCPYEVIGFWQFTFRESAARRTALSVDSPA</sequence>
<dbReference type="SUPFAM" id="SSF50939">
    <property type="entry name" value="Sialidases"/>
    <property type="match status" value="1"/>
</dbReference>
<feature type="domain" description="Sialidase" evidence="2">
    <location>
        <begin position="97"/>
        <end position="371"/>
    </location>
</feature>
<keyword evidence="4" id="KW-1185">Reference proteome</keyword>
<evidence type="ECO:0000256" key="1">
    <source>
        <dbReference type="SAM" id="SignalP"/>
    </source>
</evidence>
<gene>
    <name evidence="3" type="ORF">Ctob_003513</name>
</gene>
<accession>A0A0M0J9E5</accession>